<evidence type="ECO:0000256" key="6">
    <source>
        <dbReference type="ARBA" id="ARBA00034908"/>
    </source>
</evidence>
<keyword evidence="10" id="KW-1185">Reference proteome</keyword>
<evidence type="ECO:0000256" key="5">
    <source>
        <dbReference type="ARBA" id="ARBA00034848"/>
    </source>
</evidence>
<comment type="catalytic activity">
    <reaction evidence="7">
        <text>N-terminal N(alpha)-acetyl-L-cysteinyl-L-aspartyl-[protein] + H2O = N-terminal L-aspartyl-[protein] + N-acetyl-L-cysteine</text>
        <dbReference type="Rhea" id="RHEA:74579"/>
        <dbReference type="Rhea" id="RHEA-COMP:12669"/>
        <dbReference type="Rhea" id="RHEA-COMP:18395"/>
        <dbReference type="ChEBI" id="CHEBI:15377"/>
        <dbReference type="ChEBI" id="CHEBI:64720"/>
        <dbReference type="ChEBI" id="CHEBI:78236"/>
        <dbReference type="ChEBI" id="CHEBI:193599"/>
    </reaction>
    <physiologicalReaction direction="left-to-right" evidence="7">
        <dbReference type="Rhea" id="RHEA:74580"/>
    </physiologicalReaction>
</comment>
<evidence type="ECO:0000256" key="1">
    <source>
        <dbReference type="ARBA" id="ARBA00022438"/>
    </source>
</evidence>
<protein>
    <recommendedName>
        <fullName evidence="5">Actin maturation protease</fullName>
    </recommendedName>
    <alternativeName>
        <fullName evidence="6">Actin aminopeptidase ACTMAP</fullName>
    </alternativeName>
</protein>
<dbReference type="InterPro" id="IPR040043">
    <property type="entry name" value="ACTMAP"/>
</dbReference>
<keyword evidence="3" id="KW-0378">Hydrolase</keyword>
<keyword evidence="1" id="KW-0031">Aminopeptidase</keyword>
<dbReference type="EMBL" id="JAWDGP010007852">
    <property type="protein sequence ID" value="KAK3702801.1"/>
    <property type="molecule type" value="Genomic_DNA"/>
</dbReference>
<evidence type="ECO:0000256" key="2">
    <source>
        <dbReference type="ARBA" id="ARBA00022670"/>
    </source>
</evidence>
<feature type="compositionally biased region" description="Pro residues" evidence="8">
    <location>
        <begin position="13"/>
        <end position="23"/>
    </location>
</feature>
<dbReference type="GO" id="GO:0004177">
    <property type="term" value="F:aminopeptidase activity"/>
    <property type="evidence" value="ECO:0007669"/>
    <property type="project" value="UniProtKB-KW"/>
</dbReference>
<keyword evidence="2" id="KW-0645">Protease</keyword>
<evidence type="ECO:0000256" key="8">
    <source>
        <dbReference type="SAM" id="MobiDB-lite"/>
    </source>
</evidence>
<evidence type="ECO:0000256" key="4">
    <source>
        <dbReference type="ARBA" id="ARBA00034725"/>
    </source>
</evidence>
<feature type="region of interest" description="Disordered" evidence="8">
    <location>
        <begin position="1"/>
        <end position="45"/>
    </location>
</feature>
<evidence type="ECO:0000256" key="7">
    <source>
        <dbReference type="ARBA" id="ARBA00049041"/>
    </source>
</evidence>
<gene>
    <name evidence="9" type="ORF">RRG08_042784</name>
</gene>
<dbReference type="Pfam" id="PF21646">
    <property type="entry name" value="ACTMAP-like_C"/>
    <property type="match status" value="1"/>
</dbReference>
<evidence type="ECO:0000256" key="3">
    <source>
        <dbReference type="ARBA" id="ARBA00022801"/>
    </source>
</evidence>
<dbReference type="Proteomes" id="UP001283361">
    <property type="component" value="Unassembled WGS sequence"/>
</dbReference>
<proteinExistence type="inferred from homology"/>
<reference evidence="9" key="1">
    <citation type="journal article" date="2023" name="G3 (Bethesda)">
        <title>A reference genome for the long-term kleptoplast-retaining sea slug Elysia crispata morphotype clarki.</title>
        <authorList>
            <person name="Eastman K.E."/>
            <person name="Pendleton A.L."/>
            <person name="Shaikh M.A."/>
            <person name="Suttiyut T."/>
            <person name="Ogas R."/>
            <person name="Tomko P."/>
            <person name="Gavelis G."/>
            <person name="Widhalm J.R."/>
            <person name="Wisecaver J.H."/>
        </authorList>
    </citation>
    <scope>NUCLEOTIDE SEQUENCE</scope>
    <source>
        <strain evidence="9">ECLA1</strain>
    </source>
</reference>
<organism evidence="9 10">
    <name type="scientific">Elysia crispata</name>
    <name type="common">lettuce slug</name>
    <dbReference type="NCBI Taxonomy" id="231223"/>
    <lineage>
        <taxon>Eukaryota</taxon>
        <taxon>Metazoa</taxon>
        <taxon>Spiralia</taxon>
        <taxon>Lophotrochozoa</taxon>
        <taxon>Mollusca</taxon>
        <taxon>Gastropoda</taxon>
        <taxon>Heterobranchia</taxon>
        <taxon>Euthyneura</taxon>
        <taxon>Panpulmonata</taxon>
        <taxon>Sacoglossa</taxon>
        <taxon>Placobranchoidea</taxon>
        <taxon>Plakobranchidae</taxon>
        <taxon>Elysia</taxon>
    </lineage>
</organism>
<dbReference type="PANTHER" id="PTHR28631:SF1">
    <property type="entry name" value="ACTIN MATURATION PROTEASE"/>
    <property type="match status" value="1"/>
</dbReference>
<name>A0AAE1CKJ3_9GAST</name>
<comment type="similarity">
    <text evidence="4">Belongs to the ACTMAP family.</text>
</comment>
<dbReference type="GO" id="GO:0006508">
    <property type="term" value="P:proteolysis"/>
    <property type="evidence" value="ECO:0007669"/>
    <property type="project" value="UniProtKB-KW"/>
</dbReference>
<dbReference type="AlphaFoldDB" id="A0AAE1CKJ3"/>
<dbReference type="PANTHER" id="PTHR28631">
    <property type="entry name" value="UPF0692 PROTEIN C19ORF54"/>
    <property type="match status" value="1"/>
</dbReference>
<accession>A0AAE1CKJ3</accession>
<comment type="caution">
    <text evidence="9">The sequence shown here is derived from an EMBL/GenBank/DDBJ whole genome shotgun (WGS) entry which is preliminary data.</text>
</comment>
<evidence type="ECO:0000313" key="9">
    <source>
        <dbReference type="EMBL" id="KAK3702801.1"/>
    </source>
</evidence>
<evidence type="ECO:0000313" key="10">
    <source>
        <dbReference type="Proteomes" id="UP001283361"/>
    </source>
</evidence>
<sequence length="339" mass="37545">MSEADLLPIVSHAPPPPPPPCPPVHLLSSDPSSKDTEQRGQSKGLISNSPALCLSAIEQGRKAVKNLTLQGLWSTQKHREDVILSCYNPVRPILQNGPVCGLVALSMASQLLKESHTSADDIFSEAQKRGFSKQGEMFSVLHMKELSSHFLNCSVEHLVLRNDGHVEQSELLQIIKHLLQRNVLLVPYDADKNHSPCQKRGHKAHWALLTGIVMAFQNLDYFSSSARNACTVDTEIPTLYYWPESPPLNLCEDLATTASALAFQREGSSPFSCIRFYVYGHQGKSKHAGIWSLSDLLQSNAQLEEAGPERNIEDYIIPPEGVSVGLKAQMLIFKRGRDY</sequence>